<dbReference type="InterPro" id="IPR035969">
    <property type="entry name" value="Rab-GAP_TBC_sf"/>
</dbReference>
<proteinExistence type="predicted"/>
<dbReference type="PANTHER" id="PTHR47219">
    <property type="entry name" value="RAB GTPASE-ACTIVATING PROTEIN 1-LIKE"/>
    <property type="match status" value="1"/>
</dbReference>
<reference evidence="4" key="1">
    <citation type="journal article" date="2010" name="Genome Biol.">
        <title>Genome sequence of the necrotrophic plant pathogen Pythium ultimum reveals original pathogenicity mechanisms and effector repertoire.</title>
        <authorList>
            <person name="Levesque C.A."/>
            <person name="Brouwer H."/>
            <person name="Cano L."/>
            <person name="Hamilton J.P."/>
            <person name="Holt C."/>
            <person name="Huitema E."/>
            <person name="Raffaele S."/>
            <person name="Robideau G.P."/>
            <person name="Thines M."/>
            <person name="Win J."/>
            <person name="Zerillo M.M."/>
            <person name="Beakes G.W."/>
            <person name="Boore J.L."/>
            <person name="Busam D."/>
            <person name="Dumas B."/>
            <person name="Ferriera S."/>
            <person name="Fuerstenberg S.I."/>
            <person name="Gachon C.M."/>
            <person name="Gaulin E."/>
            <person name="Govers F."/>
            <person name="Grenville-Briggs L."/>
            <person name="Horner N."/>
            <person name="Hostetler J."/>
            <person name="Jiang R.H."/>
            <person name="Johnson J."/>
            <person name="Krajaejun T."/>
            <person name="Lin H."/>
            <person name="Meijer H.J."/>
            <person name="Moore B."/>
            <person name="Morris P."/>
            <person name="Phuntmart V."/>
            <person name="Puiu D."/>
            <person name="Shetty J."/>
            <person name="Stajich J.E."/>
            <person name="Tripathy S."/>
            <person name="Wawra S."/>
            <person name="van West P."/>
            <person name="Whitty B.R."/>
            <person name="Coutinho P.M."/>
            <person name="Henrissat B."/>
            <person name="Martin F."/>
            <person name="Thomas P.D."/>
            <person name="Tyler B.M."/>
            <person name="De Vries R.P."/>
            <person name="Kamoun S."/>
            <person name="Yandell M."/>
            <person name="Tisserat N."/>
            <person name="Buell C.R."/>
        </authorList>
    </citation>
    <scope>NUCLEOTIDE SEQUENCE</scope>
    <source>
        <strain evidence="4">DAOM:BR144</strain>
    </source>
</reference>
<dbReference type="VEuPathDB" id="FungiDB:PYU1_G006985"/>
<accession>K3WPV8</accession>
<reference evidence="3" key="3">
    <citation type="submission" date="2015-02" db="UniProtKB">
        <authorList>
            <consortium name="EnsemblProtists"/>
        </authorList>
    </citation>
    <scope>IDENTIFICATION</scope>
    <source>
        <strain evidence="3">DAOM BR144</strain>
    </source>
</reference>
<dbReference type="OMA" id="RERAYMN"/>
<dbReference type="PANTHER" id="PTHR47219:SF20">
    <property type="entry name" value="TBC1 DOMAIN FAMILY MEMBER 2B"/>
    <property type="match status" value="1"/>
</dbReference>
<dbReference type="AlphaFoldDB" id="K3WPV8"/>
<dbReference type="eggNOG" id="KOG2058">
    <property type="taxonomic scope" value="Eukaryota"/>
</dbReference>
<dbReference type="InParanoid" id="K3WPV8"/>
<dbReference type="InterPro" id="IPR050302">
    <property type="entry name" value="Rab_GAP_TBC_domain"/>
</dbReference>
<feature type="region of interest" description="Disordered" evidence="1">
    <location>
        <begin position="118"/>
        <end position="178"/>
    </location>
</feature>
<evidence type="ECO:0000256" key="1">
    <source>
        <dbReference type="SAM" id="MobiDB-lite"/>
    </source>
</evidence>
<dbReference type="PROSITE" id="PS50086">
    <property type="entry name" value="TBC_RABGAP"/>
    <property type="match status" value="1"/>
</dbReference>
<feature type="region of interest" description="Disordered" evidence="1">
    <location>
        <begin position="209"/>
        <end position="234"/>
    </location>
</feature>
<dbReference type="EMBL" id="GL376560">
    <property type="status" value="NOT_ANNOTATED_CDS"/>
    <property type="molecule type" value="Genomic_DNA"/>
</dbReference>
<dbReference type="SMART" id="SM00164">
    <property type="entry name" value="TBC"/>
    <property type="match status" value="1"/>
</dbReference>
<sequence length="706" mass="79685">MTPTCRRNKLWLEVVGARNLESRQAVDAYCVVQQLVVPAPVTVKLHAQEKGQDAAALPSRSPTIQSSGNPAWSHAIELDIVEDGGDAADPVSSTLASDPRVMIQVFNEKNFFFDMFPASSGSSSSSSPKSAVDASAADEDSRQEMMDREEEGEEEGSNRGKLDSLCLSHETDSDDDEDRELGLIDYAFVDTTPKAKIKRLNSSITPVERISDKKTTRNSTPAAPAPIATQSEGLDPSDEALGFLELSVALLRKSSRIATDKWYVLRGTRSGEIRIRTLWLDDATLATDEQARERIFAEQVYEVPMYDHYGFRISDRLQKDWAHLRSYEDCREERRVSDWERAFGTQFFSLQHHRDFLASENTVLRQLARGGIPRHWRERVYMNLSGAREKQQNAGSQDYKSLVEQSEGVDSAPFRQIELDIDRTFGHSGTKICTEEGRAVLRRILRAYSIRNPSIGYCQGLNFIVGFLTLAVEEEAAFWLLAVICEDLYPGYYTPTMAETQTDMLVLKELIADELPALDAFTADVGLPLELLGSQWLLCLFTTTFPSETVFRIFDCIFAEGSRFVFAVIIAHLRRLESTLIRLEDFQAVLSAMKDAENALLDADRFMVDAVQEADRIEESRITALREKHRESVRDEMNRAARARALNKQLAVVYQIPAFSNYAASLLRFFHEEAEVSSRSDVAFILTLLCHGLVWLAEHSQRWQRQ</sequence>
<evidence type="ECO:0000313" key="4">
    <source>
        <dbReference type="Proteomes" id="UP000019132"/>
    </source>
</evidence>
<dbReference type="Pfam" id="PF00566">
    <property type="entry name" value="RabGAP-TBC"/>
    <property type="match status" value="1"/>
</dbReference>
<dbReference type="GO" id="GO:0031267">
    <property type="term" value="F:small GTPase binding"/>
    <property type="evidence" value="ECO:0007669"/>
    <property type="project" value="TreeGrafter"/>
</dbReference>
<dbReference type="Gene3D" id="1.10.8.270">
    <property type="entry name" value="putative rabgap domain of human tbc1 domain family member 14 like domains"/>
    <property type="match status" value="1"/>
</dbReference>
<feature type="domain" description="Rab-GAP TBC" evidence="2">
    <location>
        <begin position="371"/>
        <end position="561"/>
    </location>
</feature>
<name>K3WPV8_GLOUD</name>
<reference evidence="4" key="2">
    <citation type="submission" date="2010-04" db="EMBL/GenBank/DDBJ databases">
        <authorList>
            <person name="Buell R."/>
            <person name="Hamilton J."/>
            <person name="Hostetler J."/>
        </authorList>
    </citation>
    <scope>NUCLEOTIDE SEQUENCE [LARGE SCALE GENOMIC DNA]</scope>
    <source>
        <strain evidence="4">DAOM:BR144</strain>
    </source>
</reference>
<dbReference type="Proteomes" id="UP000019132">
    <property type="component" value="Unassembled WGS sequence"/>
</dbReference>
<dbReference type="Gene3D" id="1.10.472.80">
    <property type="entry name" value="Ypt/Rab-GAP domain of gyp1p, domain 3"/>
    <property type="match status" value="1"/>
</dbReference>
<dbReference type="InterPro" id="IPR000195">
    <property type="entry name" value="Rab-GAP-TBC_dom"/>
</dbReference>
<dbReference type="GO" id="GO:0005096">
    <property type="term" value="F:GTPase activator activity"/>
    <property type="evidence" value="ECO:0007669"/>
    <property type="project" value="TreeGrafter"/>
</dbReference>
<protein>
    <recommendedName>
        <fullName evidence="2">Rab-GAP TBC domain-containing protein</fullName>
    </recommendedName>
</protein>
<evidence type="ECO:0000259" key="2">
    <source>
        <dbReference type="PROSITE" id="PS50086"/>
    </source>
</evidence>
<dbReference type="FunFam" id="1.10.8.270:FF:000016">
    <property type="entry name" value="TBC1 domain family member 2A"/>
    <property type="match status" value="1"/>
</dbReference>
<organism evidence="3 4">
    <name type="scientific">Globisporangium ultimum (strain ATCC 200006 / CBS 805.95 / DAOM BR144)</name>
    <name type="common">Pythium ultimum</name>
    <dbReference type="NCBI Taxonomy" id="431595"/>
    <lineage>
        <taxon>Eukaryota</taxon>
        <taxon>Sar</taxon>
        <taxon>Stramenopiles</taxon>
        <taxon>Oomycota</taxon>
        <taxon>Peronosporomycetes</taxon>
        <taxon>Pythiales</taxon>
        <taxon>Pythiaceae</taxon>
        <taxon>Globisporangium</taxon>
    </lineage>
</organism>
<dbReference type="HOGENOM" id="CLU_024427_0_0_1"/>
<feature type="compositionally biased region" description="Low complexity" evidence="1">
    <location>
        <begin position="118"/>
        <end position="135"/>
    </location>
</feature>
<keyword evidence="4" id="KW-1185">Reference proteome</keyword>
<dbReference type="SUPFAM" id="SSF47923">
    <property type="entry name" value="Ypt/Rab-GAP domain of gyp1p"/>
    <property type="match status" value="2"/>
</dbReference>
<evidence type="ECO:0000313" key="3">
    <source>
        <dbReference type="EnsemblProtists" id="PYU1_T007000"/>
    </source>
</evidence>
<dbReference type="STRING" id="431595.K3WPV8"/>
<dbReference type="EnsemblProtists" id="PYU1_T007000">
    <property type="protein sequence ID" value="PYU1_T007000"/>
    <property type="gene ID" value="PYU1_G006985"/>
</dbReference>